<dbReference type="Pfam" id="PF02665">
    <property type="entry name" value="Nitrate_red_gam"/>
    <property type="match status" value="1"/>
</dbReference>
<proteinExistence type="predicted"/>
<keyword evidence="4 13" id="KW-0349">Heme</keyword>
<name>A0A4E0QWH3_9GAMM</name>
<dbReference type="AlphaFoldDB" id="A0A4E0QWH3"/>
<evidence type="ECO:0000313" key="17">
    <source>
        <dbReference type="Proteomes" id="UP000030428"/>
    </source>
</evidence>
<feature type="binding site" description="axial binding residue" evidence="13">
    <location>
        <position position="182"/>
    </location>
    <ligand>
        <name>heme b</name>
        <dbReference type="ChEBI" id="CHEBI:60344"/>
        <label>1</label>
    </ligand>
    <ligandPart>
        <name>Fe</name>
        <dbReference type="ChEBI" id="CHEBI:18248"/>
    </ligandPart>
</feature>
<keyword evidence="10 13" id="KW-0408">Iron</keyword>
<evidence type="ECO:0000256" key="3">
    <source>
        <dbReference type="ARBA" id="ARBA00022475"/>
    </source>
</evidence>
<dbReference type="GO" id="GO:0009055">
    <property type="term" value="F:electron transfer activity"/>
    <property type="evidence" value="ECO:0007669"/>
    <property type="project" value="TreeGrafter"/>
</dbReference>
<feature type="transmembrane region" description="Helical" evidence="14">
    <location>
        <begin position="6"/>
        <end position="26"/>
    </location>
</feature>
<feature type="transmembrane region" description="Helical" evidence="14">
    <location>
        <begin position="122"/>
        <end position="142"/>
    </location>
</feature>
<keyword evidence="12 14" id="KW-0472">Membrane</keyword>
<dbReference type="PANTHER" id="PTHR30598:SF3">
    <property type="entry name" value="RESPIRATORY NITRATE REDUCTASE 1 GAMMA CHAIN"/>
    <property type="match status" value="1"/>
</dbReference>
<dbReference type="GO" id="GO:0019645">
    <property type="term" value="P:anaerobic electron transport chain"/>
    <property type="evidence" value="ECO:0007669"/>
    <property type="project" value="TreeGrafter"/>
</dbReference>
<evidence type="ECO:0000256" key="10">
    <source>
        <dbReference type="ARBA" id="ARBA00023004"/>
    </source>
</evidence>
<comment type="subcellular location">
    <subcellularLocation>
        <location evidence="1">Cell membrane</location>
        <topology evidence="1">Multi-pass membrane protein</topology>
    </subcellularLocation>
</comment>
<dbReference type="InterPro" id="IPR036197">
    <property type="entry name" value="NarG-like_sf"/>
</dbReference>
<dbReference type="GO" id="GO:0008940">
    <property type="term" value="F:nitrate reductase activity"/>
    <property type="evidence" value="ECO:0007669"/>
    <property type="project" value="InterPro"/>
</dbReference>
<keyword evidence="7" id="KW-0249">Electron transport</keyword>
<evidence type="ECO:0000256" key="14">
    <source>
        <dbReference type="SAM" id="Phobius"/>
    </source>
</evidence>
<evidence type="ECO:0000256" key="4">
    <source>
        <dbReference type="ARBA" id="ARBA00022617"/>
    </source>
</evidence>
<dbReference type="Proteomes" id="UP000030428">
    <property type="component" value="Unassembled WGS sequence"/>
</dbReference>
<sequence>MYDQFWFAVFPYVCLIIAIVGSAWRYANDRFSYSSLSSQFLESRQLFWGSVAWHYGLLGVLAVHFVGFLIPESILWWNTVPMRLYLMETTGFILALLTLMGLIMLIVRRMSKSRIRAVTSPMDMVLLTVLLVQVATGVWTAIFYRWGSSWYAAFAVPYLWSVLQFKPDVSLVNHLPTVVHIHILNAFLMVLLIPFTRLVHFLVVPIPYAWRPHQVVRWNRREDSPGPLEVEKT</sequence>
<evidence type="ECO:0000256" key="2">
    <source>
        <dbReference type="ARBA" id="ARBA00022448"/>
    </source>
</evidence>
<gene>
    <name evidence="16" type="ORF">PN36_08335</name>
</gene>
<evidence type="ECO:0000256" key="12">
    <source>
        <dbReference type="ARBA" id="ARBA00023136"/>
    </source>
</evidence>
<keyword evidence="8 14" id="KW-1133">Transmembrane helix</keyword>
<keyword evidence="5 14" id="KW-0812">Transmembrane</keyword>
<dbReference type="NCBIfam" id="TIGR00351">
    <property type="entry name" value="narI"/>
    <property type="match status" value="1"/>
</dbReference>
<evidence type="ECO:0000259" key="15">
    <source>
        <dbReference type="Pfam" id="PF02665"/>
    </source>
</evidence>
<evidence type="ECO:0000256" key="9">
    <source>
        <dbReference type="ARBA" id="ARBA00023002"/>
    </source>
</evidence>
<evidence type="ECO:0000313" key="16">
    <source>
        <dbReference type="EMBL" id="TGO03335.1"/>
    </source>
</evidence>
<evidence type="ECO:0000256" key="11">
    <source>
        <dbReference type="ARBA" id="ARBA00023063"/>
    </source>
</evidence>
<dbReference type="GO" id="GO:0005886">
    <property type="term" value="C:plasma membrane"/>
    <property type="evidence" value="ECO:0007669"/>
    <property type="project" value="UniProtKB-SubCell"/>
</dbReference>
<dbReference type="InterPro" id="IPR051936">
    <property type="entry name" value="Heme-iron_electron_transfer"/>
</dbReference>
<keyword evidence="11" id="KW-0534">Nitrate assimilation</keyword>
<dbReference type="GO" id="GO:0009325">
    <property type="term" value="C:nitrate reductase complex"/>
    <property type="evidence" value="ECO:0007669"/>
    <property type="project" value="InterPro"/>
</dbReference>
<feature type="domain" description="NarG-like" evidence="15">
    <location>
        <begin position="3"/>
        <end position="218"/>
    </location>
</feature>
<organism evidence="16 17">
    <name type="scientific">Candidatus Thiomargarita nelsonii</name>
    <dbReference type="NCBI Taxonomy" id="1003181"/>
    <lineage>
        <taxon>Bacteria</taxon>
        <taxon>Pseudomonadati</taxon>
        <taxon>Pseudomonadota</taxon>
        <taxon>Gammaproteobacteria</taxon>
        <taxon>Thiotrichales</taxon>
        <taxon>Thiotrichaceae</taxon>
        <taxon>Thiomargarita</taxon>
    </lineage>
</organism>
<evidence type="ECO:0000256" key="7">
    <source>
        <dbReference type="ARBA" id="ARBA00022982"/>
    </source>
</evidence>
<evidence type="ECO:0000256" key="1">
    <source>
        <dbReference type="ARBA" id="ARBA00004651"/>
    </source>
</evidence>
<dbReference type="GO" id="GO:0020037">
    <property type="term" value="F:heme binding"/>
    <property type="evidence" value="ECO:0007669"/>
    <property type="project" value="TreeGrafter"/>
</dbReference>
<keyword evidence="6" id="KW-0479">Metal-binding</keyword>
<reference evidence="16 17" key="1">
    <citation type="journal article" date="2016" name="Front. Microbiol.">
        <title>Single-Cell (Meta-)Genomics of a Dimorphic Candidatus Thiomargarita nelsonii Reveals Genomic Plasticity.</title>
        <authorList>
            <person name="Flood B.E."/>
            <person name="Fliss P."/>
            <person name="Jones D.S."/>
            <person name="Dick G.J."/>
            <person name="Jain S."/>
            <person name="Kaster A.K."/>
            <person name="Winkel M."/>
            <person name="Mussmann M."/>
            <person name="Bailey J."/>
        </authorList>
    </citation>
    <scope>NUCLEOTIDE SEQUENCE [LARGE SCALE GENOMIC DNA]</scope>
    <source>
        <strain evidence="16">Hydrate Ridge</strain>
    </source>
</reference>
<evidence type="ECO:0000256" key="6">
    <source>
        <dbReference type="ARBA" id="ARBA00022723"/>
    </source>
</evidence>
<feature type="binding site" description="axial binding residue" evidence="13">
    <location>
        <position position="54"/>
    </location>
    <ligand>
        <name>heme b</name>
        <dbReference type="ChEBI" id="CHEBI:60344"/>
        <label>1</label>
    </ligand>
    <ligandPart>
        <name>Fe</name>
        <dbReference type="ChEBI" id="CHEBI:18248"/>
    </ligandPart>
</feature>
<keyword evidence="9" id="KW-0560">Oxidoreductase</keyword>
<dbReference type="Gene3D" id="1.20.950.20">
    <property type="entry name" value="Transmembrane di-heme cytochromes, Chain C"/>
    <property type="match status" value="1"/>
</dbReference>
<evidence type="ECO:0000256" key="8">
    <source>
        <dbReference type="ARBA" id="ARBA00022989"/>
    </source>
</evidence>
<feature type="transmembrane region" description="Helical" evidence="14">
    <location>
        <begin position="90"/>
        <end position="110"/>
    </location>
</feature>
<evidence type="ECO:0000256" key="13">
    <source>
        <dbReference type="PIRSR" id="PIRSR603816-1"/>
    </source>
</evidence>
<evidence type="ECO:0000256" key="5">
    <source>
        <dbReference type="ARBA" id="ARBA00022692"/>
    </source>
</evidence>
<keyword evidence="2" id="KW-0813">Transport</keyword>
<dbReference type="PANTHER" id="PTHR30598">
    <property type="entry name" value="NITRATE REDUCTASE PRIVATE CHAPERONE, REDOX ENZYME MATURATION PROTEIN REMP FAMILY"/>
    <property type="match status" value="1"/>
</dbReference>
<protein>
    <recommendedName>
        <fullName evidence="15">NarG-like domain-containing protein</fullName>
    </recommendedName>
</protein>
<dbReference type="GO" id="GO:0046872">
    <property type="term" value="F:metal ion binding"/>
    <property type="evidence" value="ECO:0007669"/>
    <property type="project" value="UniProtKB-KW"/>
</dbReference>
<dbReference type="EMBL" id="JSZA02000024">
    <property type="protein sequence ID" value="TGO03335.1"/>
    <property type="molecule type" value="Genomic_DNA"/>
</dbReference>
<comment type="caution">
    <text evidence="16">The sequence shown here is derived from an EMBL/GenBank/DDBJ whole genome shotgun (WGS) entry which is preliminary data.</text>
</comment>
<dbReference type="InterPro" id="IPR003816">
    <property type="entry name" value="Nitrate_red_gam"/>
</dbReference>
<dbReference type="SUPFAM" id="SSF103501">
    <property type="entry name" value="Respiratory nitrate reductase 1 gamma chain"/>
    <property type="match status" value="1"/>
</dbReference>
<feature type="transmembrane region" description="Helical" evidence="14">
    <location>
        <begin position="186"/>
        <end position="210"/>
    </location>
</feature>
<dbReference type="InterPro" id="IPR023234">
    <property type="entry name" value="NarG-like_domain"/>
</dbReference>
<dbReference type="GO" id="GO:0042128">
    <property type="term" value="P:nitrate assimilation"/>
    <property type="evidence" value="ECO:0007669"/>
    <property type="project" value="UniProtKB-KW"/>
</dbReference>
<feature type="binding site" description="axial binding residue" evidence="13">
    <location>
        <position position="200"/>
    </location>
    <ligand>
        <name>heme b</name>
        <dbReference type="ChEBI" id="CHEBI:60344"/>
        <label>1</label>
    </ligand>
    <ligandPart>
        <name>Fe</name>
        <dbReference type="ChEBI" id="CHEBI:18248"/>
    </ligandPart>
</feature>
<feature type="transmembrane region" description="Helical" evidence="14">
    <location>
        <begin position="46"/>
        <end position="70"/>
    </location>
</feature>
<keyword evidence="3" id="KW-1003">Cell membrane</keyword>
<keyword evidence="17" id="KW-1185">Reference proteome</keyword>
<feature type="binding site" description="axial binding residue" evidence="13">
    <location>
        <position position="64"/>
    </location>
    <ligand>
        <name>heme b</name>
        <dbReference type="ChEBI" id="CHEBI:60344"/>
        <label>1</label>
    </ligand>
    <ligandPart>
        <name>Fe</name>
        <dbReference type="ChEBI" id="CHEBI:18248"/>
    </ligandPart>
</feature>
<accession>A0A4E0QWH3</accession>